<dbReference type="Proteomes" id="UP001209654">
    <property type="component" value="Unassembled WGS sequence"/>
</dbReference>
<comment type="subcellular location">
    <subcellularLocation>
        <location evidence="1">Cell membrane</location>
        <topology evidence="1">Multi-pass membrane protein</topology>
    </subcellularLocation>
</comment>
<keyword evidence="4 6" id="KW-1133">Transmembrane helix</keyword>
<keyword evidence="5 6" id="KW-0472">Membrane</keyword>
<evidence type="ECO:0000313" key="8">
    <source>
        <dbReference type="EMBL" id="GLB68870.1"/>
    </source>
</evidence>
<protein>
    <recommendedName>
        <fullName evidence="7">Cardiolipin synthase N-terminal domain-containing protein</fullName>
    </recommendedName>
</protein>
<evidence type="ECO:0000256" key="3">
    <source>
        <dbReference type="ARBA" id="ARBA00022692"/>
    </source>
</evidence>
<evidence type="ECO:0000256" key="5">
    <source>
        <dbReference type="ARBA" id="ARBA00023136"/>
    </source>
</evidence>
<evidence type="ECO:0000256" key="6">
    <source>
        <dbReference type="SAM" id="Phobius"/>
    </source>
</evidence>
<sequence>MRQKKSWNELTTVQKGSVLLSIGVQLSLLAAALTDLRKRPAAEINGPKAAWAVGSFVSFIGPTAYFLFGRKKTTVAAWKKL</sequence>
<evidence type="ECO:0000259" key="7">
    <source>
        <dbReference type="Pfam" id="PF13396"/>
    </source>
</evidence>
<organism evidence="8 9">
    <name type="scientific">Arthrobacter mangrovi</name>
    <dbReference type="NCBI Taxonomy" id="2966350"/>
    <lineage>
        <taxon>Bacteria</taxon>
        <taxon>Bacillati</taxon>
        <taxon>Actinomycetota</taxon>
        <taxon>Actinomycetes</taxon>
        <taxon>Micrococcales</taxon>
        <taxon>Micrococcaceae</taxon>
        <taxon>Arthrobacter</taxon>
    </lineage>
</organism>
<name>A0ABQ5MXZ5_9MICC</name>
<keyword evidence="3 6" id="KW-0812">Transmembrane</keyword>
<evidence type="ECO:0000256" key="4">
    <source>
        <dbReference type="ARBA" id="ARBA00022989"/>
    </source>
</evidence>
<gene>
    <name evidence="8" type="ORF">AHIS1636_33130</name>
</gene>
<feature type="transmembrane region" description="Helical" evidence="6">
    <location>
        <begin position="50"/>
        <end position="68"/>
    </location>
</feature>
<dbReference type="Pfam" id="PF13396">
    <property type="entry name" value="PLDc_N"/>
    <property type="match status" value="1"/>
</dbReference>
<keyword evidence="2" id="KW-1003">Cell membrane</keyword>
<keyword evidence="9" id="KW-1185">Reference proteome</keyword>
<comment type="caution">
    <text evidence="8">The sequence shown here is derived from an EMBL/GenBank/DDBJ whole genome shotgun (WGS) entry which is preliminary data.</text>
</comment>
<proteinExistence type="predicted"/>
<feature type="domain" description="Cardiolipin synthase N-terminal" evidence="7">
    <location>
        <begin position="30"/>
        <end position="70"/>
    </location>
</feature>
<evidence type="ECO:0000313" key="9">
    <source>
        <dbReference type="Proteomes" id="UP001209654"/>
    </source>
</evidence>
<accession>A0ABQ5MXZ5</accession>
<dbReference type="EMBL" id="BRVS01000025">
    <property type="protein sequence ID" value="GLB68870.1"/>
    <property type="molecule type" value="Genomic_DNA"/>
</dbReference>
<evidence type="ECO:0000256" key="1">
    <source>
        <dbReference type="ARBA" id="ARBA00004651"/>
    </source>
</evidence>
<evidence type="ECO:0000256" key="2">
    <source>
        <dbReference type="ARBA" id="ARBA00022475"/>
    </source>
</evidence>
<reference evidence="8 9" key="1">
    <citation type="journal article" date="2023" name="Int. J. Syst. Evol. Microbiol.">
        <title>Arthrobacter mangrovi sp. nov., an actinobacterium isolated from the rhizosphere of a mangrove.</title>
        <authorList>
            <person name="Hamada M."/>
            <person name="Saitou S."/>
            <person name="Enomoto N."/>
            <person name="Nanri K."/>
            <person name="Hidaka K."/>
            <person name="Miura T."/>
            <person name="Tamura T."/>
        </authorList>
    </citation>
    <scope>NUCLEOTIDE SEQUENCE [LARGE SCALE GENOMIC DNA]</scope>
    <source>
        <strain evidence="8 9">NBRC 112813</strain>
    </source>
</reference>
<dbReference type="RefSeq" id="WP_264796962.1">
    <property type="nucleotide sequence ID" value="NZ_BRVS01000025.1"/>
</dbReference>
<dbReference type="InterPro" id="IPR027379">
    <property type="entry name" value="CLS_N"/>
</dbReference>